<name>A0A1R2CPN1_9CILI</name>
<comment type="subcellular location">
    <subcellularLocation>
        <location evidence="1">Membrane</location>
        <topology evidence="1">Multi-pass membrane protein</topology>
    </subcellularLocation>
</comment>
<dbReference type="InterPro" id="IPR002524">
    <property type="entry name" value="Cation_efflux"/>
</dbReference>
<feature type="domain" description="Cation efflux protein cytoplasmic" evidence="11">
    <location>
        <begin position="277"/>
        <end position="347"/>
    </location>
</feature>
<sequence length="362" mass="40174">MNAHDHENKKNLRKLYISVFICILFMTGEVIGGIISGSLAILTDAAHILSDILGFCISIVSMHISQRPATKKMSYGFYRAEVIGALLSIALIWALTTWLFSEAIHRLIHKSSVEGSVMLITAMAGLLGNLIMGFVIGHSHSHSHSHEHDHIDCDSHNHLNNQDHLIKPIINLKEKDVGKTEMLPFEIDSTTCAKGNEKKNILKHNHSKSLNMRAAFLHVIGDALQSIGVIIAGIVIYFYPEYSEADPICTLLFSVIVMFTTMPIIKDCVKVLMEGTPNDINASEIKNKLLNIEGVLEVHEFHIWSLSASKTCMSCHLVAIDPHSSLEKAIFLLKKDYGILNTAIQIELQGEKQTLCCDPSFL</sequence>
<organism evidence="12 13">
    <name type="scientific">Stentor coeruleus</name>
    <dbReference type="NCBI Taxonomy" id="5963"/>
    <lineage>
        <taxon>Eukaryota</taxon>
        <taxon>Sar</taxon>
        <taxon>Alveolata</taxon>
        <taxon>Ciliophora</taxon>
        <taxon>Postciliodesmatophora</taxon>
        <taxon>Heterotrichea</taxon>
        <taxon>Heterotrichida</taxon>
        <taxon>Stentoridae</taxon>
        <taxon>Stentor</taxon>
    </lineage>
</organism>
<feature type="transmembrane region" description="Helical" evidence="9">
    <location>
        <begin position="45"/>
        <end position="64"/>
    </location>
</feature>
<comment type="caution">
    <text evidence="12">The sequence shown here is derived from an EMBL/GenBank/DDBJ whole genome shotgun (WGS) entry which is preliminary data.</text>
</comment>
<evidence type="ECO:0000259" key="11">
    <source>
        <dbReference type="Pfam" id="PF16916"/>
    </source>
</evidence>
<evidence type="ECO:0000259" key="10">
    <source>
        <dbReference type="Pfam" id="PF01545"/>
    </source>
</evidence>
<dbReference type="Gene3D" id="1.20.1510.10">
    <property type="entry name" value="Cation efflux protein transmembrane domain"/>
    <property type="match status" value="1"/>
</dbReference>
<keyword evidence="5" id="KW-0862">Zinc</keyword>
<dbReference type="NCBIfam" id="TIGR01297">
    <property type="entry name" value="CDF"/>
    <property type="match status" value="1"/>
</dbReference>
<evidence type="ECO:0000256" key="8">
    <source>
        <dbReference type="ARBA" id="ARBA00023136"/>
    </source>
</evidence>
<dbReference type="Proteomes" id="UP000187209">
    <property type="component" value="Unassembled WGS sequence"/>
</dbReference>
<dbReference type="GO" id="GO:0005385">
    <property type="term" value="F:zinc ion transmembrane transporter activity"/>
    <property type="evidence" value="ECO:0007669"/>
    <property type="project" value="TreeGrafter"/>
</dbReference>
<evidence type="ECO:0000313" key="12">
    <source>
        <dbReference type="EMBL" id="OMJ90969.1"/>
    </source>
</evidence>
<evidence type="ECO:0000313" key="13">
    <source>
        <dbReference type="Proteomes" id="UP000187209"/>
    </source>
</evidence>
<dbReference type="InterPro" id="IPR027470">
    <property type="entry name" value="Cation_efflux_CTD"/>
</dbReference>
<feature type="transmembrane region" description="Helical" evidence="9">
    <location>
        <begin position="245"/>
        <end position="265"/>
    </location>
</feature>
<evidence type="ECO:0000256" key="3">
    <source>
        <dbReference type="ARBA" id="ARBA00022448"/>
    </source>
</evidence>
<reference evidence="12 13" key="1">
    <citation type="submission" date="2016-11" db="EMBL/GenBank/DDBJ databases">
        <title>The macronuclear genome of Stentor coeruleus: a giant cell with tiny introns.</title>
        <authorList>
            <person name="Slabodnick M."/>
            <person name="Ruby J.G."/>
            <person name="Reiff S.B."/>
            <person name="Swart E.C."/>
            <person name="Gosai S."/>
            <person name="Prabakaran S."/>
            <person name="Witkowska E."/>
            <person name="Larue G.E."/>
            <person name="Fisher S."/>
            <person name="Freeman R.M."/>
            <person name="Gunawardena J."/>
            <person name="Chu W."/>
            <person name="Stover N.A."/>
            <person name="Gregory B.D."/>
            <person name="Nowacki M."/>
            <person name="Derisi J."/>
            <person name="Roy S.W."/>
            <person name="Marshall W.F."/>
            <person name="Sood P."/>
        </authorList>
    </citation>
    <scope>NUCLEOTIDE SEQUENCE [LARGE SCALE GENOMIC DNA]</scope>
    <source>
        <strain evidence="12">WM001</strain>
    </source>
</reference>
<evidence type="ECO:0000256" key="7">
    <source>
        <dbReference type="ARBA" id="ARBA00023065"/>
    </source>
</evidence>
<accession>A0A1R2CPN1</accession>
<protein>
    <recommendedName>
        <fullName evidence="14">Cation efflux protein cytoplasmic domain-containing protein</fullName>
    </recommendedName>
</protein>
<evidence type="ECO:0000256" key="4">
    <source>
        <dbReference type="ARBA" id="ARBA00022692"/>
    </source>
</evidence>
<feature type="transmembrane region" description="Helical" evidence="9">
    <location>
        <begin position="215"/>
        <end position="239"/>
    </location>
</feature>
<comment type="similarity">
    <text evidence="2">Belongs to the cation diffusion facilitator (CDF) transporter (TC 2.A.4) family. SLC30A subfamily.</text>
</comment>
<dbReference type="AlphaFoldDB" id="A0A1R2CPN1"/>
<evidence type="ECO:0000256" key="6">
    <source>
        <dbReference type="ARBA" id="ARBA00022989"/>
    </source>
</evidence>
<keyword evidence="8 9" id="KW-0472">Membrane</keyword>
<keyword evidence="3" id="KW-0813">Transport</keyword>
<evidence type="ECO:0000256" key="2">
    <source>
        <dbReference type="ARBA" id="ARBA00008873"/>
    </source>
</evidence>
<feature type="transmembrane region" description="Helical" evidence="9">
    <location>
        <begin position="76"/>
        <end position="96"/>
    </location>
</feature>
<dbReference type="InterPro" id="IPR027469">
    <property type="entry name" value="Cation_efflux_TMD_sf"/>
</dbReference>
<feature type="domain" description="Cation efflux protein transmembrane" evidence="10">
    <location>
        <begin position="15"/>
        <end position="273"/>
    </location>
</feature>
<dbReference type="PANTHER" id="PTHR11562:SF17">
    <property type="entry name" value="RE54080P-RELATED"/>
    <property type="match status" value="1"/>
</dbReference>
<dbReference type="InterPro" id="IPR036837">
    <property type="entry name" value="Cation_efflux_CTD_sf"/>
</dbReference>
<dbReference type="Pfam" id="PF01545">
    <property type="entry name" value="Cation_efflux"/>
    <property type="match status" value="1"/>
</dbReference>
<dbReference type="EMBL" id="MPUH01000091">
    <property type="protein sequence ID" value="OMJ90969.1"/>
    <property type="molecule type" value="Genomic_DNA"/>
</dbReference>
<keyword evidence="7" id="KW-0406">Ion transport</keyword>
<proteinExistence type="inferred from homology"/>
<dbReference type="SUPFAM" id="SSF160240">
    <property type="entry name" value="Cation efflux protein cytoplasmic domain-like"/>
    <property type="match status" value="1"/>
</dbReference>
<evidence type="ECO:0008006" key="14">
    <source>
        <dbReference type="Google" id="ProtNLM"/>
    </source>
</evidence>
<dbReference type="SUPFAM" id="SSF161111">
    <property type="entry name" value="Cation efflux protein transmembrane domain-like"/>
    <property type="match status" value="1"/>
</dbReference>
<dbReference type="GO" id="GO:0005886">
    <property type="term" value="C:plasma membrane"/>
    <property type="evidence" value="ECO:0007669"/>
    <property type="project" value="TreeGrafter"/>
</dbReference>
<dbReference type="InterPro" id="IPR050681">
    <property type="entry name" value="CDF/SLC30A"/>
</dbReference>
<dbReference type="InterPro" id="IPR058533">
    <property type="entry name" value="Cation_efflux_TM"/>
</dbReference>
<evidence type="ECO:0000256" key="1">
    <source>
        <dbReference type="ARBA" id="ARBA00004141"/>
    </source>
</evidence>
<keyword evidence="13" id="KW-1185">Reference proteome</keyword>
<dbReference type="OrthoDB" id="9944568at2759"/>
<evidence type="ECO:0000256" key="9">
    <source>
        <dbReference type="SAM" id="Phobius"/>
    </source>
</evidence>
<keyword evidence="6 9" id="KW-1133">Transmembrane helix</keyword>
<dbReference type="PANTHER" id="PTHR11562">
    <property type="entry name" value="CATION EFFLUX PROTEIN/ ZINC TRANSPORTER"/>
    <property type="match status" value="1"/>
</dbReference>
<evidence type="ECO:0000256" key="5">
    <source>
        <dbReference type="ARBA" id="ARBA00022906"/>
    </source>
</evidence>
<keyword evidence="5" id="KW-0864">Zinc transport</keyword>
<keyword evidence="4 9" id="KW-0812">Transmembrane</keyword>
<feature type="transmembrane region" description="Helical" evidence="9">
    <location>
        <begin position="15"/>
        <end position="39"/>
    </location>
</feature>
<feature type="transmembrane region" description="Helical" evidence="9">
    <location>
        <begin position="116"/>
        <end position="136"/>
    </location>
</feature>
<gene>
    <name evidence="12" type="ORF">SteCoe_6537</name>
</gene>
<dbReference type="Pfam" id="PF16916">
    <property type="entry name" value="ZT_dimer"/>
    <property type="match status" value="1"/>
</dbReference>